<evidence type="ECO:0000256" key="5">
    <source>
        <dbReference type="ARBA" id="ARBA00023295"/>
    </source>
</evidence>
<keyword evidence="4 6" id="KW-0378">Hydrolase</keyword>
<evidence type="ECO:0000313" key="8">
    <source>
        <dbReference type="EMBL" id="KIY64591.1"/>
    </source>
</evidence>
<dbReference type="InterPro" id="IPR050288">
    <property type="entry name" value="Cellulose_deg_GH3"/>
</dbReference>
<dbReference type="InterPro" id="IPR013783">
    <property type="entry name" value="Ig-like_fold"/>
</dbReference>
<dbReference type="GO" id="GO:0008422">
    <property type="term" value="F:beta-glucosidase activity"/>
    <property type="evidence" value="ECO:0007669"/>
    <property type="project" value="UniProtKB-EC"/>
</dbReference>
<dbReference type="PANTHER" id="PTHR42715">
    <property type="entry name" value="BETA-GLUCOSIDASE"/>
    <property type="match status" value="1"/>
</dbReference>
<dbReference type="Gene3D" id="3.40.50.1700">
    <property type="entry name" value="Glycoside hydrolase family 3 C-terminal domain"/>
    <property type="match status" value="1"/>
</dbReference>
<dbReference type="InterPro" id="IPR037524">
    <property type="entry name" value="PA14/GLEYA"/>
</dbReference>
<comment type="pathway">
    <text evidence="6">Glycan metabolism; cellulose degradation.</text>
</comment>
<evidence type="ECO:0000256" key="4">
    <source>
        <dbReference type="ARBA" id="ARBA00022801"/>
    </source>
</evidence>
<dbReference type="STRING" id="1314674.A0A0D7B4Y8"/>
<organism evidence="8 9">
    <name type="scientific">Cylindrobasidium torrendii FP15055 ss-10</name>
    <dbReference type="NCBI Taxonomy" id="1314674"/>
    <lineage>
        <taxon>Eukaryota</taxon>
        <taxon>Fungi</taxon>
        <taxon>Dikarya</taxon>
        <taxon>Basidiomycota</taxon>
        <taxon>Agaricomycotina</taxon>
        <taxon>Agaricomycetes</taxon>
        <taxon>Agaricomycetidae</taxon>
        <taxon>Agaricales</taxon>
        <taxon>Marasmiineae</taxon>
        <taxon>Physalacriaceae</taxon>
        <taxon>Cylindrobasidium</taxon>
    </lineage>
</organism>
<accession>A0A0D7B4Y8</accession>
<dbReference type="Gene3D" id="2.60.120.260">
    <property type="entry name" value="Galactose-binding domain-like"/>
    <property type="match status" value="1"/>
</dbReference>
<evidence type="ECO:0000256" key="1">
    <source>
        <dbReference type="ARBA" id="ARBA00000448"/>
    </source>
</evidence>
<comment type="catalytic activity">
    <reaction evidence="1 6">
        <text>Hydrolysis of terminal, non-reducing beta-D-glucosyl residues with release of beta-D-glucose.</text>
        <dbReference type="EC" id="3.2.1.21"/>
    </reaction>
</comment>
<dbReference type="SMART" id="SM01217">
    <property type="entry name" value="Fn3_like"/>
    <property type="match status" value="1"/>
</dbReference>
<dbReference type="SUPFAM" id="SSF52279">
    <property type="entry name" value="Beta-D-glucan exohydrolase, C-terminal domain"/>
    <property type="match status" value="1"/>
</dbReference>
<sequence>MADRKFLDEDIPALVKRLHTDEKIGLLGAPNWWNTYAVPRLGIPSVRMSDGPNGVRGSTAFAATPAQCIPCGTSMGATFDQDAIRKAGKFLAEEAKIKSSVILLGPTCNIQRNPLGGRAFESFSEDPHLSGIITAAYIQGLQKEGVAAAVKHFVGNDQEHERTAAESVMSTRALREIYLYPFMLAQKLAKPWAYMTSYGRIDGVHVSENPAILQDILRKEWGFDGIIMSDWYGTYSVDAAINAGLDLEMPGPPRWRTHVLVSHVLTAQKLLPRTLDARVANMLEFIQRQAKRNPDVVFGDGIERSRDSPEAREFCRRLAADGIVLLKNKGDILPFEEGTKRKIAIMGPNAKETVISGGGSAQLKPTYVITPFDGIANAAPKDVEVKYELGCYAHKYLPTLERNLKTVDGQPGWSCSWYNYRDDGSLSDEIAHFTLLDTRVKISDFRPEGINDEFCLKLKGGLTMPTTAPYELGLTVAGRAKLYVEGELTIDNWTHQTPGDFFYGQGTIEEKAVVDFKAGVGREILVEFNNIMPPREGVDSQPALMRGVRLGGCEQIDPDQAVENAVQTAKDSDVVFFIAGLTPEWEAEGFDRPTLHLPSRQDEVISRIAEVNPNVVVCIQAGSAVAMPWEDKVAGLLQCWYSGNEAGNAIADIIYGKVNPSGRLPLTLPKRIEDCPAYLNSKSVQGKIHYREDLYVGYKHYQATAVKPHFAFGFGLSYTTFEFTGLSIKGSGTNYEVSVEVKNTGARAGAEVVQVYVSYPETELNQLLFQLRGFAKLHDIGVNASKVAKIELDKCAFSHWDPEAKSWRVVAGGYGIHVGKSSEEFVLEARIKVVEGFTWNGV</sequence>
<dbReference type="Pfam" id="PF00933">
    <property type="entry name" value="Glyco_hydro_3"/>
    <property type="match status" value="1"/>
</dbReference>
<gene>
    <name evidence="8" type="ORF">CYLTODRAFT_401629</name>
</gene>
<evidence type="ECO:0000256" key="2">
    <source>
        <dbReference type="ARBA" id="ARBA00005336"/>
    </source>
</evidence>
<evidence type="ECO:0000256" key="6">
    <source>
        <dbReference type="RuleBase" id="RU361161"/>
    </source>
</evidence>
<proteinExistence type="inferred from homology"/>
<protein>
    <recommendedName>
        <fullName evidence="3 6">beta-glucosidase</fullName>
        <ecNumber evidence="3 6">3.2.1.21</ecNumber>
    </recommendedName>
</protein>
<dbReference type="InterPro" id="IPR001764">
    <property type="entry name" value="Glyco_hydro_3_N"/>
</dbReference>
<evidence type="ECO:0000259" key="7">
    <source>
        <dbReference type="PROSITE" id="PS51820"/>
    </source>
</evidence>
<dbReference type="SUPFAM" id="SSF51445">
    <property type="entry name" value="(Trans)glycosidases"/>
    <property type="match status" value="1"/>
</dbReference>
<dbReference type="InterPro" id="IPR002772">
    <property type="entry name" value="Glyco_hydro_3_C"/>
</dbReference>
<dbReference type="GO" id="GO:0030245">
    <property type="term" value="P:cellulose catabolic process"/>
    <property type="evidence" value="ECO:0007669"/>
    <property type="project" value="UniProtKB-UniPathway"/>
</dbReference>
<dbReference type="Proteomes" id="UP000054007">
    <property type="component" value="Unassembled WGS sequence"/>
</dbReference>
<name>A0A0D7B4Y8_9AGAR</name>
<dbReference type="Gene3D" id="2.60.40.10">
    <property type="entry name" value="Immunoglobulins"/>
    <property type="match status" value="1"/>
</dbReference>
<dbReference type="Pfam" id="PF07691">
    <property type="entry name" value="PA14"/>
    <property type="match status" value="1"/>
</dbReference>
<dbReference type="Pfam" id="PF01915">
    <property type="entry name" value="Glyco_hydro_3_C"/>
    <property type="match status" value="1"/>
</dbReference>
<keyword evidence="5 6" id="KW-0326">Glycosidase</keyword>
<dbReference type="Gene3D" id="3.20.20.300">
    <property type="entry name" value="Glycoside hydrolase, family 3, N-terminal domain"/>
    <property type="match status" value="1"/>
</dbReference>
<keyword evidence="6" id="KW-0624">Polysaccharide degradation</keyword>
<dbReference type="InterPro" id="IPR036881">
    <property type="entry name" value="Glyco_hydro_3_C_sf"/>
</dbReference>
<dbReference type="PANTHER" id="PTHR42715:SF27">
    <property type="entry name" value="BETA-GLUCOSIDASE-RELATED"/>
    <property type="match status" value="1"/>
</dbReference>
<dbReference type="PRINTS" id="PR00133">
    <property type="entry name" value="GLHYDRLASE3"/>
</dbReference>
<dbReference type="Pfam" id="PF14310">
    <property type="entry name" value="Fn3-like"/>
    <property type="match status" value="1"/>
</dbReference>
<evidence type="ECO:0000313" key="9">
    <source>
        <dbReference type="Proteomes" id="UP000054007"/>
    </source>
</evidence>
<reference evidence="8 9" key="1">
    <citation type="journal article" date="2015" name="Fungal Genet. Biol.">
        <title>Evolution of novel wood decay mechanisms in Agaricales revealed by the genome sequences of Fistulina hepatica and Cylindrobasidium torrendii.</title>
        <authorList>
            <person name="Floudas D."/>
            <person name="Held B.W."/>
            <person name="Riley R."/>
            <person name="Nagy L.G."/>
            <person name="Koehler G."/>
            <person name="Ransdell A.S."/>
            <person name="Younus H."/>
            <person name="Chow J."/>
            <person name="Chiniquy J."/>
            <person name="Lipzen A."/>
            <person name="Tritt A."/>
            <person name="Sun H."/>
            <person name="Haridas S."/>
            <person name="LaButti K."/>
            <person name="Ohm R.A."/>
            <person name="Kues U."/>
            <person name="Blanchette R.A."/>
            <person name="Grigoriev I.V."/>
            <person name="Minto R.E."/>
            <person name="Hibbett D.S."/>
        </authorList>
    </citation>
    <scope>NUCLEOTIDE SEQUENCE [LARGE SCALE GENOMIC DNA]</scope>
    <source>
        <strain evidence="8 9">FP15055 ss-10</strain>
    </source>
</reference>
<feature type="domain" description="PA14" evidence="7">
    <location>
        <begin position="408"/>
        <end position="566"/>
    </location>
</feature>
<dbReference type="InterPro" id="IPR019800">
    <property type="entry name" value="Glyco_hydro_3_AS"/>
</dbReference>
<dbReference type="PROSITE" id="PS51820">
    <property type="entry name" value="PA14"/>
    <property type="match status" value="1"/>
</dbReference>
<keyword evidence="6" id="KW-0119">Carbohydrate metabolism</keyword>
<comment type="similarity">
    <text evidence="2 6">Belongs to the glycosyl hydrolase 3 family.</text>
</comment>
<dbReference type="UniPathway" id="UPA00696"/>
<dbReference type="OrthoDB" id="47059at2759"/>
<dbReference type="EMBL" id="KN880628">
    <property type="protein sequence ID" value="KIY64591.1"/>
    <property type="molecule type" value="Genomic_DNA"/>
</dbReference>
<dbReference type="InterPro" id="IPR011658">
    <property type="entry name" value="PA14_dom"/>
</dbReference>
<dbReference type="AlphaFoldDB" id="A0A0D7B4Y8"/>
<keyword evidence="9" id="KW-1185">Reference proteome</keyword>
<dbReference type="InterPro" id="IPR017853">
    <property type="entry name" value="GH"/>
</dbReference>
<evidence type="ECO:0000256" key="3">
    <source>
        <dbReference type="ARBA" id="ARBA00012744"/>
    </source>
</evidence>
<dbReference type="PROSITE" id="PS00775">
    <property type="entry name" value="GLYCOSYL_HYDROL_F3"/>
    <property type="match status" value="1"/>
</dbReference>
<dbReference type="InterPro" id="IPR026891">
    <property type="entry name" value="Fn3-like"/>
</dbReference>
<dbReference type="InterPro" id="IPR036962">
    <property type="entry name" value="Glyco_hydro_3_N_sf"/>
</dbReference>
<dbReference type="EC" id="3.2.1.21" evidence="3 6"/>